<dbReference type="HOGENOM" id="CLU_1255244_0_0_9"/>
<dbReference type="InterPro" id="IPR006214">
    <property type="entry name" value="Bax_inhibitor_1-related"/>
</dbReference>
<keyword evidence="5 6" id="KW-0472">Membrane</keyword>
<evidence type="ECO:0008006" key="9">
    <source>
        <dbReference type="Google" id="ProtNLM"/>
    </source>
</evidence>
<dbReference type="AlphaFoldDB" id="C2L1F0"/>
<evidence type="ECO:0000313" key="8">
    <source>
        <dbReference type="Proteomes" id="UP000004121"/>
    </source>
</evidence>
<evidence type="ECO:0000313" key="7">
    <source>
        <dbReference type="EMBL" id="EEJ50136.1"/>
    </source>
</evidence>
<feature type="transmembrane region" description="Helical" evidence="6">
    <location>
        <begin position="154"/>
        <end position="172"/>
    </location>
</feature>
<feature type="transmembrane region" description="Helical" evidence="6">
    <location>
        <begin position="37"/>
        <end position="61"/>
    </location>
</feature>
<comment type="subcellular location">
    <subcellularLocation>
        <location evidence="1">Membrane</location>
        <topology evidence="1">Multi-pass membrane protein</topology>
    </subcellularLocation>
</comment>
<keyword evidence="3 6" id="KW-0812">Transmembrane</keyword>
<dbReference type="FunCoup" id="C2L1F0">
    <property type="interactions" value="198"/>
</dbReference>
<dbReference type="Pfam" id="PF01027">
    <property type="entry name" value="Bax1-I"/>
    <property type="match status" value="1"/>
</dbReference>
<dbReference type="Proteomes" id="UP000004121">
    <property type="component" value="Unassembled WGS sequence"/>
</dbReference>
<dbReference type="InParanoid" id="C2L1F0"/>
<dbReference type="EMBL" id="ACKX01000243">
    <property type="protein sequence ID" value="EEJ50136.1"/>
    <property type="molecule type" value="Genomic_DNA"/>
</dbReference>
<feature type="transmembrane region" description="Helical" evidence="6">
    <location>
        <begin position="119"/>
        <end position="142"/>
    </location>
</feature>
<comment type="similarity">
    <text evidence="2 6">Belongs to the BI1 family.</text>
</comment>
<dbReference type="STRING" id="585501.HMPREF6123_2569"/>
<evidence type="ECO:0000256" key="2">
    <source>
        <dbReference type="ARBA" id="ARBA00010350"/>
    </source>
</evidence>
<feature type="transmembrane region" description="Helical" evidence="6">
    <location>
        <begin position="208"/>
        <end position="228"/>
    </location>
</feature>
<dbReference type="eggNOG" id="COG0670">
    <property type="taxonomic scope" value="Bacteria"/>
</dbReference>
<accession>C2L1F0</accession>
<evidence type="ECO:0000256" key="3">
    <source>
        <dbReference type="ARBA" id="ARBA00022692"/>
    </source>
</evidence>
<comment type="caution">
    <text evidence="7">The sequence shown here is derived from an EMBL/GenBank/DDBJ whole genome shotgun (WGS) entry which is preliminary data.</text>
</comment>
<evidence type="ECO:0000256" key="6">
    <source>
        <dbReference type="RuleBase" id="RU004379"/>
    </source>
</evidence>
<sequence length="234" mass="26728">MENMNNMNNYENDNMQNWQQQEIPSYQREISRRQYNVLIGAHLLYGLALTAFLCLKLPYIFPQVYSVHPVVFSLGFLATCLVGGWIARKENYLLSILGYTMNVLCFGALLSLTTMFYPAHLIFIAAVLTFVVVLTMTVAAVFMPNAFLSMGKALFIALIGLVVAEAVTFFMGIFYPDIFLLIGIFIFSLYVGYDWARGQQYPSTPSYACYTALQLYMDIIILFKRILLLMGRRR</sequence>
<evidence type="ECO:0000256" key="5">
    <source>
        <dbReference type="ARBA" id="ARBA00023136"/>
    </source>
</evidence>
<dbReference type="OrthoDB" id="9808300at2"/>
<reference evidence="7 8" key="1">
    <citation type="submission" date="2009-04" db="EMBL/GenBank/DDBJ databases">
        <authorList>
            <person name="Qin X."/>
            <person name="Bachman B."/>
            <person name="Battles P."/>
            <person name="Bell A."/>
            <person name="Bess C."/>
            <person name="Bickham C."/>
            <person name="Chaboub L."/>
            <person name="Chen D."/>
            <person name="Coyle M."/>
            <person name="Deiros D.R."/>
            <person name="Dinh H."/>
            <person name="Forbes L."/>
            <person name="Fowler G."/>
            <person name="Francisco L."/>
            <person name="Fu Q."/>
            <person name="Gubbala S."/>
            <person name="Hale W."/>
            <person name="Han Y."/>
            <person name="Hemphill L."/>
            <person name="Highlander S.K."/>
            <person name="Hirani K."/>
            <person name="Hogues M."/>
            <person name="Jackson L."/>
            <person name="Jakkamsetti A."/>
            <person name="Javaid M."/>
            <person name="Jiang H."/>
            <person name="Korchina V."/>
            <person name="Kovar C."/>
            <person name="Lara F."/>
            <person name="Lee S."/>
            <person name="Mata R."/>
            <person name="Mathew T."/>
            <person name="Moen C."/>
            <person name="Morales K."/>
            <person name="Munidasa M."/>
            <person name="Nazareth L."/>
            <person name="Ngo R."/>
            <person name="Nguyen L."/>
            <person name="Okwuonu G."/>
            <person name="Ongeri F."/>
            <person name="Patil S."/>
            <person name="Petrosino J."/>
            <person name="Pham C."/>
            <person name="Pham P."/>
            <person name="Pu L.-L."/>
            <person name="Puazo M."/>
            <person name="Raj R."/>
            <person name="Reid J."/>
            <person name="Rouhana J."/>
            <person name="Saada N."/>
            <person name="Shang Y."/>
            <person name="Simmons D."/>
            <person name="Thornton R."/>
            <person name="Warren J."/>
            <person name="Weissenberger G."/>
            <person name="Zhang J."/>
            <person name="Zhang L."/>
            <person name="Zhou C."/>
            <person name="Zhu D."/>
            <person name="Muzny D."/>
            <person name="Worley K."/>
            <person name="Gibbs R."/>
        </authorList>
    </citation>
    <scope>NUCLEOTIDE SEQUENCE [LARGE SCALE GENOMIC DNA]</scope>
    <source>
        <strain evidence="7 8">F0268</strain>
    </source>
</reference>
<keyword evidence="4 6" id="KW-1133">Transmembrane helix</keyword>
<dbReference type="PANTHER" id="PTHR23291">
    <property type="entry name" value="BAX INHIBITOR-RELATED"/>
    <property type="match status" value="1"/>
</dbReference>
<feature type="transmembrane region" description="Helical" evidence="6">
    <location>
        <begin position="93"/>
        <end position="113"/>
    </location>
</feature>
<protein>
    <recommendedName>
        <fullName evidence="9">Inhibitor of apoptosis-promoting Bax1</fullName>
    </recommendedName>
</protein>
<feature type="transmembrane region" description="Helical" evidence="6">
    <location>
        <begin position="67"/>
        <end position="86"/>
    </location>
</feature>
<name>C2L1F0_9FIRM</name>
<dbReference type="GO" id="GO:0016020">
    <property type="term" value="C:membrane"/>
    <property type="evidence" value="ECO:0007669"/>
    <property type="project" value="UniProtKB-SubCell"/>
</dbReference>
<dbReference type="RefSeq" id="WP_007157983.1">
    <property type="nucleotide sequence ID" value="NZ_GG668536.1"/>
</dbReference>
<proteinExistence type="inferred from homology"/>
<organism evidence="7 8">
    <name type="scientific">Oribacterium sinus F0268</name>
    <dbReference type="NCBI Taxonomy" id="585501"/>
    <lineage>
        <taxon>Bacteria</taxon>
        <taxon>Bacillati</taxon>
        <taxon>Bacillota</taxon>
        <taxon>Clostridia</taxon>
        <taxon>Lachnospirales</taxon>
        <taxon>Lachnospiraceae</taxon>
        <taxon>Oribacterium</taxon>
    </lineage>
</organism>
<gene>
    <name evidence="7" type="ORF">HMPREF6123_2569</name>
</gene>
<dbReference type="PANTHER" id="PTHR23291:SF50">
    <property type="entry name" value="PROTEIN LIFEGUARD 4"/>
    <property type="match status" value="1"/>
</dbReference>
<keyword evidence="8" id="KW-1185">Reference proteome</keyword>
<evidence type="ECO:0000256" key="1">
    <source>
        <dbReference type="ARBA" id="ARBA00004141"/>
    </source>
</evidence>
<evidence type="ECO:0000256" key="4">
    <source>
        <dbReference type="ARBA" id="ARBA00022989"/>
    </source>
</evidence>